<evidence type="ECO:0000313" key="2">
    <source>
        <dbReference type="EMBL" id="QIK51986.1"/>
    </source>
</evidence>
<dbReference type="GeneID" id="94553238"/>
<sequence length="123" mass="13910">MQVKIVRNTGVYGSAGRMNVKVDGEIVGRIVHGERSYFPLKNKTGKLQVQILGSKSNVLDVTDGDVVELTTVPRARHVWFVSFLFMLAIVAVTDRVLKLSLFSVVILINLSKFFWNEYRIVKK</sequence>
<accession>A0A6G7WIC8</accession>
<dbReference type="KEGG" id="jpo:G7058_08080"/>
<dbReference type="AlphaFoldDB" id="A0A6G7WIC8"/>
<keyword evidence="1" id="KW-0812">Transmembrane</keyword>
<feature type="transmembrane region" description="Helical" evidence="1">
    <location>
        <begin position="77"/>
        <end position="93"/>
    </location>
</feature>
<evidence type="ECO:0000256" key="1">
    <source>
        <dbReference type="SAM" id="Phobius"/>
    </source>
</evidence>
<evidence type="ECO:0000313" key="3">
    <source>
        <dbReference type="Proteomes" id="UP000501830"/>
    </source>
</evidence>
<name>A0A6G7WIC8_9LACT</name>
<dbReference type="Proteomes" id="UP000501830">
    <property type="component" value="Chromosome"/>
</dbReference>
<proteinExistence type="predicted"/>
<gene>
    <name evidence="2" type="ORF">G7058_08080</name>
</gene>
<keyword evidence="3" id="KW-1185">Reference proteome</keyword>
<protein>
    <submittedName>
        <fullName evidence="2">Uncharacterized protein</fullName>
    </submittedName>
</protein>
<dbReference type="RefSeq" id="WP_166063048.1">
    <property type="nucleotide sequence ID" value="NZ_CP049889.1"/>
</dbReference>
<reference evidence="2 3" key="1">
    <citation type="journal article" date="2017" name="Int. J. Syst. Evol. Microbiol.">
        <title>Jeotgalibaca porci sp. nov. and Jeotgalibaca arthritidis sp. nov., isolated from pigs, and emended description of the genus Jeotgalibaca.</title>
        <authorList>
            <person name="Zamora L."/>
            <person name="Perez-Sancho M."/>
            <person name="Dominguez L."/>
            <person name="Fernandez-Garayzabal J.F."/>
            <person name="Vela A.I."/>
        </authorList>
    </citation>
    <scope>NUCLEOTIDE SEQUENCE [LARGE SCALE GENOMIC DNA]</scope>
    <source>
        <strain evidence="2 3">CCUG 69148</strain>
    </source>
</reference>
<keyword evidence="1" id="KW-1133">Transmembrane helix</keyword>
<keyword evidence="1" id="KW-0472">Membrane</keyword>
<dbReference type="EMBL" id="CP049889">
    <property type="protein sequence ID" value="QIK51986.1"/>
    <property type="molecule type" value="Genomic_DNA"/>
</dbReference>
<organism evidence="2 3">
    <name type="scientific">Jeotgalibaca porci</name>
    <dbReference type="NCBI Taxonomy" id="1868793"/>
    <lineage>
        <taxon>Bacteria</taxon>
        <taxon>Bacillati</taxon>
        <taxon>Bacillota</taxon>
        <taxon>Bacilli</taxon>
        <taxon>Lactobacillales</taxon>
        <taxon>Carnobacteriaceae</taxon>
        <taxon>Jeotgalibaca</taxon>
    </lineage>
</organism>